<dbReference type="InterPro" id="IPR023866">
    <property type="entry name" value="SbnB"/>
</dbReference>
<accession>A0ABY9HNP5</accession>
<dbReference type="PANTHER" id="PTHR13812:SF19">
    <property type="entry name" value="KETIMINE REDUCTASE MU-CRYSTALLIN"/>
    <property type="match status" value="1"/>
</dbReference>
<dbReference type="NCBIfam" id="TIGR03944">
    <property type="entry name" value="dehyd_SbnB_fam"/>
    <property type="match status" value="1"/>
</dbReference>
<evidence type="ECO:0000313" key="2">
    <source>
        <dbReference type="Proteomes" id="UP001239522"/>
    </source>
</evidence>
<protein>
    <submittedName>
        <fullName evidence="1">2,3-diaminopropionate biosynthesis protein SbnB</fullName>
    </submittedName>
</protein>
<dbReference type="InterPro" id="IPR023401">
    <property type="entry name" value="ODC_N"/>
</dbReference>
<dbReference type="Gene3D" id="3.30.1780.10">
    <property type="entry name" value="ornithine cyclodeaminase, domain 1"/>
    <property type="match status" value="1"/>
</dbReference>
<dbReference type="PANTHER" id="PTHR13812">
    <property type="entry name" value="KETIMINE REDUCTASE MU-CRYSTALLIN"/>
    <property type="match status" value="1"/>
</dbReference>
<keyword evidence="2" id="KW-1185">Reference proteome</keyword>
<organism evidence="1 2">
    <name type="scientific">Streptomyces castrisilvae</name>
    <dbReference type="NCBI Taxonomy" id="3033811"/>
    <lineage>
        <taxon>Bacteria</taxon>
        <taxon>Bacillati</taxon>
        <taxon>Actinomycetota</taxon>
        <taxon>Actinomycetes</taxon>
        <taxon>Kitasatosporales</taxon>
        <taxon>Streptomycetaceae</taxon>
        <taxon>Streptomyces</taxon>
    </lineage>
</organism>
<reference evidence="1 2" key="1">
    <citation type="submission" date="2023-03" db="EMBL/GenBank/DDBJ databases">
        <title>Isolation and description of six Streptomyces strains from soil environments, able to metabolize different microbial glucans.</title>
        <authorList>
            <person name="Widen T."/>
            <person name="Larsbrink J."/>
        </authorList>
    </citation>
    <scope>NUCLEOTIDE SEQUENCE [LARGE SCALE GENOMIC DNA]</scope>
    <source>
        <strain evidence="1 2">Mut1</strain>
    </source>
</reference>
<dbReference type="Pfam" id="PF02423">
    <property type="entry name" value="OCD_Mu_crystall"/>
    <property type="match status" value="1"/>
</dbReference>
<proteinExistence type="predicted"/>
<dbReference type="SUPFAM" id="SSF51735">
    <property type="entry name" value="NAD(P)-binding Rossmann-fold domains"/>
    <property type="match status" value="1"/>
</dbReference>
<dbReference type="Proteomes" id="UP001239522">
    <property type="component" value="Chromosome"/>
</dbReference>
<dbReference type="EMBL" id="CP120997">
    <property type="protein sequence ID" value="WLQ35131.1"/>
    <property type="molecule type" value="Genomic_DNA"/>
</dbReference>
<dbReference type="InterPro" id="IPR003462">
    <property type="entry name" value="ODC_Mu_crystall"/>
</dbReference>
<dbReference type="InterPro" id="IPR036291">
    <property type="entry name" value="NAD(P)-bd_dom_sf"/>
</dbReference>
<sequence>MKILGREDVAAALNGLDPAVLDAVRTAYVLHGQGRSEVPYSGFLRPPGDDGSRIISLPAYLGGPEPVMGLKWISSFPANVERGLQRASSVQILNDLSTGYPTAVLEASQISASRTAASAALASRTLHGARPVRTAGLIGCGTINRRVLDFLVLVHPELRTVTVQDAVPGRAATFAAQLADERPEISFLAGDVDDALRAATVSVATTDSTYWLDLAAHPDRPGHQVILHLSLRDLSTESVLNAYNVVDDIEHVMRERTSLHRAEQEVGHRRFVNAEIATALGQSEEPATEGTIVFSPFGLGILDLAVARTILAAATRDGIGSEAAGFDPGQHRVTAAMAGGTA</sequence>
<evidence type="ECO:0000313" key="1">
    <source>
        <dbReference type="EMBL" id="WLQ35131.1"/>
    </source>
</evidence>
<gene>
    <name evidence="1" type="primary">sbnB</name>
    <name evidence="1" type="ORF">P8A18_17570</name>
</gene>
<name>A0ABY9HNP5_9ACTN</name>
<dbReference type="RefSeq" id="WP_306055777.1">
    <property type="nucleotide sequence ID" value="NZ_CP120997.1"/>
</dbReference>
<dbReference type="Gene3D" id="3.40.50.720">
    <property type="entry name" value="NAD(P)-binding Rossmann-like Domain"/>
    <property type="match status" value="1"/>
</dbReference>
<dbReference type="PIRSF" id="PIRSF001439">
    <property type="entry name" value="CryM"/>
    <property type="match status" value="1"/>
</dbReference>